<name>A0A916UK43_9ACTN</name>
<evidence type="ECO:0000313" key="1">
    <source>
        <dbReference type="EMBL" id="GGC75230.1"/>
    </source>
</evidence>
<dbReference type="RefSeq" id="WP_188677170.1">
    <property type="nucleotide sequence ID" value="NZ_BMJH01000004.1"/>
</dbReference>
<gene>
    <name evidence="1" type="ORF">GCM10011410_30670</name>
</gene>
<organism evidence="1 2">
    <name type="scientific">Hoyosella rhizosphaerae</name>
    <dbReference type="NCBI Taxonomy" id="1755582"/>
    <lineage>
        <taxon>Bacteria</taxon>
        <taxon>Bacillati</taxon>
        <taxon>Actinomycetota</taxon>
        <taxon>Actinomycetes</taxon>
        <taxon>Mycobacteriales</taxon>
        <taxon>Hoyosellaceae</taxon>
        <taxon>Hoyosella</taxon>
    </lineage>
</organism>
<comment type="caution">
    <text evidence="1">The sequence shown here is derived from an EMBL/GenBank/DDBJ whole genome shotgun (WGS) entry which is preliminary data.</text>
</comment>
<reference evidence="1" key="1">
    <citation type="journal article" date="2014" name="Int. J. Syst. Evol. Microbiol.">
        <title>Complete genome sequence of Corynebacterium casei LMG S-19264T (=DSM 44701T), isolated from a smear-ripened cheese.</title>
        <authorList>
            <consortium name="US DOE Joint Genome Institute (JGI-PGF)"/>
            <person name="Walter F."/>
            <person name="Albersmeier A."/>
            <person name="Kalinowski J."/>
            <person name="Ruckert C."/>
        </authorList>
    </citation>
    <scope>NUCLEOTIDE SEQUENCE</scope>
    <source>
        <strain evidence="1">CGMCC 1.15478</strain>
    </source>
</reference>
<proteinExistence type="predicted"/>
<evidence type="ECO:0000313" key="2">
    <source>
        <dbReference type="Proteomes" id="UP000641514"/>
    </source>
</evidence>
<dbReference type="EMBL" id="BMJH01000004">
    <property type="protein sequence ID" value="GGC75230.1"/>
    <property type="molecule type" value="Genomic_DNA"/>
</dbReference>
<dbReference type="AlphaFoldDB" id="A0A916UK43"/>
<sequence length="167" mass="18466">MAIDGPAMDEPTPDDPSAEFDALLQRAAQEVREDDDNDSWLRVTESIFAKVRASTRHSVPLRAELSADLVARGDQLFITDIVVKQILRDALEGIGGTAPLRMHFDIDNGICQGIEIDLTAEYGTDLKKSSRDIRNLVHEVLRVELGSAATTPENIKIHIADVTDERF</sequence>
<dbReference type="Proteomes" id="UP000641514">
    <property type="component" value="Unassembled WGS sequence"/>
</dbReference>
<keyword evidence="2" id="KW-1185">Reference proteome</keyword>
<protein>
    <submittedName>
        <fullName evidence="1">Uncharacterized protein</fullName>
    </submittedName>
</protein>
<reference evidence="1" key="2">
    <citation type="submission" date="2020-09" db="EMBL/GenBank/DDBJ databases">
        <authorList>
            <person name="Sun Q."/>
            <person name="Zhou Y."/>
        </authorList>
    </citation>
    <scope>NUCLEOTIDE SEQUENCE</scope>
    <source>
        <strain evidence="1">CGMCC 1.15478</strain>
    </source>
</reference>
<accession>A0A916UK43</accession>